<feature type="compositionally biased region" description="Polar residues" evidence="1">
    <location>
        <begin position="721"/>
        <end position="747"/>
    </location>
</feature>
<dbReference type="InterPro" id="IPR004354">
    <property type="entry name" value="Meiotic_Rec114"/>
</dbReference>
<feature type="compositionally biased region" description="Polar residues" evidence="1">
    <location>
        <begin position="152"/>
        <end position="162"/>
    </location>
</feature>
<accession>A0A2T7A3Z6</accession>
<evidence type="ECO:0000313" key="2">
    <source>
        <dbReference type="EMBL" id="PUU82449.1"/>
    </source>
</evidence>
<protein>
    <submittedName>
        <fullName evidence="2">Uncharacterized protein</fullName>
    </submittedName>
</protein>
<gene>
    <name evidence="2" type="ORF">B9Z19DRAFT_1120784</name>
</gene>
<dbReference type="Proteomes" id="UP000244722">
    <property type="component" value="Unassembled WGS sequence"/>
</dbReference>
<dbReference type="AlphaFoldDB" id="A0A2T7A3Z6"/>
<organism evidence="2 3">
    <name type="scientific">Tuber borchii</name>
    <name type="common">White truffle</name>
    <dbReference type="NCBI Taxonomy" id="42251"/>
    <lineage>
        <taxon>Eukaryota</taxon>
        <taxon>Fungi</taxon>
        <taxon>Dikarya</taxon>
        <taxon>Ascomycota</taxon>
        <taxon>Pezizomycotina</taxon>
        <taxon>Pezizomycetes</taxon>
        <taxon>Pezizales</taxon>
        <taxon>Tuberaceae</taxon>
        <taxon>Tuber</taxon>
    </lineage>
</organism>
<dbReference type="Pfam" id="PF03525">
    <property type="entry name" value="Meiotic_rec114"/>
    <property type="match status" value="1"/>
</dbReference>
<comment type="caution">
    <text evidence="2">The sequence shown here is derived from an EMBL/GenBank/DDBJ whole genome shotgun (WGS) entry which is preliminary data.</text>
</comment>
<feature type="compositionally biased region" description="Polar residues" evidence="1">
    <location>
        <begin position="225"/>
        <end position="240"/>
    </location>
</feature>
<name>A0A2T7A3Z6_TUBBO</name>
<evidence type="ECO:0000256" key="1">
    <source>
        <dbReference type="SAM" id="MobiDB-lite"/>
    </source>
</evidence>
<reference evidence="2 3" key="1">
    <citation type="submission" date="2017-04" db="EMBL/GenBank/DDBJ databases">
        <title>Draft genome sequence of Tuber borchii Vittad., a whitish edible truffle.</title>
        <authorList>
            <consortium name="DOE Joint Genome Institute"/>
            <person name="Murat C."/>
            <person name="Kuo A."/>
            <person name="Barry K.W."/>
            <person name="Clum A."/>
            <person name="Dockter R.B."/>
            <person name="Fauchery L."/>
            <person name="Iotti M."/>
            <person name="Kohler A."/>
            <person name="Labutti K."/>
            <person name="Lindquist E.A."/>
            <person name="Lipzen A."/>
            <person name="Ohm R.A."/>
            <person name="Wang M."/>
            <person name="Grigoriev I.V."/>
            <person name="Zambonelli A."/>
            <person name="Martin F.M."/>
        </authorList>
    </citation>
    <scope>NUCLEOTIDE SEQUENCE [LARGE SCALE GENOMIC DNA]</scope>
    <source>
        <strain evidence="2 3">Tbo3840</strain>
    </source>
</reference>
<proteinExistence type="predicted"/>
<feature type="compositionally biased region" description="Low complexity" evidence="1">
    <location>
        <begin position="122"/>
        <end position="132"/>
    </location>
</feature>
<dbReference type="GO" id="GO:0007131">
    <property type="term" value="P:reciprocal meiotic recombination"/>
    <property type="evidence" value="ECO:0007669"/>
    <property type="project" value="InterPro"/>
</dbReference>
<feature type="compositionally biased region" description="Polar residues" evidence="1">
    <location>
        <begin position="283"/>
        <end position="298"/>
    </location>
</feature>
<feature type="compositionally biased region" description="Basic and acidic residues" evidence="1">
    <location>
        <begin position="163"/>
        <end position="176"/>
    </location>
</feature>
<dbReference type="EMBL" id="NESQ01000028">
    <property type="protein sequence ID" value="PUU82449.1"/>
    <property type="molecule type" value="Genomic_DNA"/>
</dbReference>
<evidence type="ECO:0000313" key="3">
    <source>
        <dbReference type="Proteomes" id="UP000244722"/>
    </source>
</evidence>
<keyword evidence="3" id="KW-1185">Reference proteome</keyword>
<feature type="compositionally biased region" description="Basic and acidic residues" evidence="1">
    <location>
        <begin position="362"/>
        <end position="373"/>
    </location>
</feature>
<feature type="region of interest" description="Disordered" evidence="1">
    <location>
        <begin position="79"/>
        <end position="391"/>
    </location>
</feature>
<feature type="region of interest" description="Disordered" evidence="1">
    <location>
        <begin position="713"/>
        <end position="747"/>
    </location>
</feature>
<sequence length="807" mass="90466">MKIEDIELTALVQKTIPSGNLFQDPQPALMAIGRSPVLAIKYLHQDNVRRFQIKFVLEEDYKFAVASLEGINCLVKPPPGPQGVTEQTSKEPSAPTVRPIFAPAFHPTPDHNPSQSSPPRTPSNSLPSSTSSDNTVTATPFGYSSMRPCKDLQQSQPLFSIEQSKDDPRTPVRQEGFKWPSGSSYTSSTNTYPSSPPELYHIPNKVQDLPPPRPPPDLSNREQPETSIAPATSSGRSSLASVLPPLPRPTPVRTLRAPSRAQTSNGYISRAMPTPESTHRAFRQTNDENPNSKQTIPSYLNGISRDAPNFPPGSNSKEGGLPLQPPFREERDIRSHPPHSGSQPNIISTRDDALVGSKRGRRINDNEDRNEHTQKKRQHIHSGEEQTREEEDFAQMEEFIINAIHDDSFVRLVERIGGIWQRMGFEKAVPKLFTEEQEEKAIVVWIGRVDDYGWPPKIEYVKQIAAGFMRSYGKGKTLDKQRSYASNSIMLRDFFTKTENFEQNTAERAMGAIRLLILDGHDSHVTWEFLDYYVGLFGPLQRNYSHYLDNYIEGGETGINKGDFYPLLIKARKMTYTKKNIQSAFKATEIIPINKCLVLSPKKSTTGTHIAQPATKPEFRVPVTPSHGRSILIHGRKTHNALPKATPKSKYTHSLVTRLLNATARANTDNIILAIENANLAKNKSRKEMSKARVISMEDILQLRHAVEEKDRILPERKAKTSQWRATKAAQPTATNAPSPKRNQNSRKQVTIDLSPHVITLEALNLDSDSEPEWIDSGSDTGYHRARHCVTQPQPQRITRSQLQGTS</sequence>
<feature type="compositionally biased region" description="Low complexity" evidence="1">
    <location>
        <begin position="180"/>
        <end position="193"/>
    </location>
</feature>
<dbReference type="OrthoDB" id="5356700at2759"/>
<dbReference type="STRING" id="42251.A0A2T7A3Z6"/>